<name>A0ABP0LXA1_9DINO</name>
<dbReference type="SUPFAM" id="SSF74650">
    <property type="entry name" value="Galactose mutarotase-like"/>
    <property type="match status" value="1"/>
</dbReference>
<dbReference type="InterPro" id="IPR011013">
    <property type="entry name" value="Gal_mutarotase_sf_dom"/>
</dbReference>
<comment type="caution">
    <text evidence="2">The sequence shown here is derived from an EMBL/GenBank/DDBJ whole genome shotgun (WGS) entry which is preliminary data.</text>
</comment>
<feature type="non-terminal residue" evidence="2">
    <location>
        <position position="633"/>
    </location>
</feature>
<dbReference type="PANTHER" id="PTHR10091">
    <property type="entry name" value="ALDOSE-1-EPIMERASE"/>
    <property type="match status" value="1"/>
</dbReference>
<dbReference type="Pfam" id="PF01263">
    <property type="entry name" value="Aldose_epim"/>
    <property type="match status" value="1"/>
</dbReference>
<protein>
    <submittedName>
        <fullName evidence="2">Aldose 1-epimerase (Galactose mutarotase) (Type-1 mutarotase)</fullName>
    </submittedName>
</protein>
<dbReference type="EMBL" id="CAXAMM010018667">
    <property type="protein sequence ID" value="CAK9043858.1"/>
    <property type="molecule type" value="Genomic_DNA"/>
</dbReference>
<sequence length="633" mass="70337">NDDAAAAVEVSVSFDGPQWDVGLPKHYRYEDEYTVGEGASARVDDDLEKPDLQNKFTNVPGRMFQLRGPEYLKESTTNNLSLKQPSLAPAYTCVGINVFQAKSDLCHAAEKVKCLKAYLSEMEEYDRKLAATPEGKYMEGDAPMYLVYCWVFSNFFRTEYTCGVHLCRRNMRIDSGGEGDDPALDRTFGRWLKMPDKEKNNKLKFVAQFREANPSLMATIDMLGGQRPVLIANKLTPQYHRGSNYIEIDLDVGSSNVAAMLNGVALKSSGKFAFDECVCVEGQAEDELPERALFSVRQMRHLTLILPIFSCRILSPWPPCPAAPLRSLAALCLPAISFAVCFFVRGLLLGRQWCGAQSAQTVIRFLVLATGPLPDLPDRQLEGRAAERRRRRAGMSVQAEELRMRCAEGGGACRSPRVKFAIRDLRGAVCEVASFGATVLSLRVGREDHEVTRLIDREALPCRAGTYAGAAVGRVANRIAGPAFELDGRRFELERLAEDKPFMLHGGSHGLHQKNWRLRELVLNDEEVGVVLEVESPDLEGGFPGNLTVRARITLARQGDTELRFVFQAETDKPTIVNICNHAYWNLSTRPFASIKDHVLQLNCPTFVKVDDNALPDGTFEPVAGTVMDFSQS</sequence>
<dbReference type="Proteomes" id="UP001642464">
    <property type="component" value="Unassembled WGS sequence"/>
</dbReference>
<dbReference type="InterPro" id="IPR014718">
    <property type="entry name" value="GH-type_carb-bd"/>
</dbReference>
<evidence type="ECO:0000259" key="1">
    <source>
        <dbReference type="Pfam" id="PF07059"/>
    </source>
</evidence>
<organism evidence="2 3">
    <name type="scientific">Durusdinium trenchii</name>
    <dbReference type="NCBI Taxonomy" id="1381693"/>
    <lineage>
        <taxon>Eukaryota</taxon>
        <taxon>Sar</taxon>
        <taxon>Alveolata</taxon>
        <taxon>Dinophyceae</taxon>
        <taxon>Suessiales</taxon>
        <taxon>Symbiodiniaceae</taxon>
        <taxon>Durusdinium</taxon>
    </lineage>
</organism>
<evidence type="ECO:0000313" key="2">
    <source>
        <dbReference type="EMBL" id="CAK9043858.1"/>
    </source>
</evidence>
<dbReference type="Gene3D" id="2.70.98.10">
    <property type="match status" value="1"/>
</dbReference>
<dbReference type="Pfam" id="PF07059">
    <property type="entry name" value="EDR2_C"/>
    <property type="match status" value="1"/>
</dbReference>
<dbReference type="PANTHER" id="PTHR10091:SF0">
    <property type="entry name" value="GALACTOSE MUTAROTASE"/>
    <property type="match status" value="1"/>
</dbReference>
<dbReference type="InterPro" id="IPR008183">
    <property type="entry name" value="Aldose_1/G6P_1-epimerase"/>
</dbReference>
<proteinExistence type="predicted"/>
<gene>
    <name evidence="2" type="ORF">SCF082_LOCUS24999</name>
</gene>
<keyword evidence="3" id="KW-1185">Reference proteome</keyword>
<feature type="non-terminal residue" evidence="2">
    <location>
        <position position="1"/>
    </location>
</feature>
<dbReference type="InterPro" id="IPR009769">
    <property type="entry name" value="EDR2_C"/>
</dbReference>
<reference evidence="2 3" key="1">
    <citation type="submission" date="2024-02" db="EMBL/GenBank/DDBJ databases">
        <authorList>
            <person name="Chen Y."/>
            <person name="Shah S."/>
            <person name="Dougan E. K."/>
            <person name="Thang M."/>
            <person name="Chan C."/>
        </authorList>
    </citation>
    <scope>NUCLEOTIDE SEQUENCE [LARGE SCALE GENOMIC DNA]</scope>
</reference>
<feature type="domain" description="Protein ENHANCED DISEASE RESISTANCE 2 C-terminal" evidence="1">
    <location>
        <begin position="57"/>
        <end position="297"/>
    </location>
</feature>
<accession>A0ABP0LXA1</accession>
<evidence type="ECO:0000313" key="3">
    <source>
        <dbReference type="Proteomes" id="UP001642464"/>
    </source>
</evidence>